<keyword evidence="10" id="KW-1185">Reference proteome</keyword>
<evidence type="ECO:0000256" key="5">
    <source>
        <dbReference type="ARBA" id="ARBA00022833"/>
    </source>
</evidence>
<dbReference type="InterPro" id="IPR013087">
    <property type="entry name" value="Znf_C2H2_type"/>
</dbReference>
<dbReference type="GO" id="GO:0000981">
    <property type="term" value="F:DNA-binding transcription factor activity, RNA polymerase II-specific"/>
    <property type="evidence" value="ECO:0007669"/>
    <property type="project" value="TreeGrafter"/>
</dbReference>
<keyword evidence="4 6" id="KW-0863">Zinc-finger</keyword>
<feature type="domain" description="C2H2-type" evidence="8">
    <location>
        <begin position="159"/>
        <end position="187"/>
    </location>
</feature>
<evidence type="ECO:0000259" key="8">
    <source>
        <dbReference type="PROSITE" id="PS50157"/>
    </source>
</evidence>
<keyword evidence="2" id="KW-0479">Metal-binding</keyword>
<keyword evidence="5" id="KW-0862">Zinc</keyword>
<dbReference type="InterPro" id="IPR036236">
    <property type="entry name" value="Znf_C2H2_sf"/>
</dbReference>
<feature type="domain" description="C2H2-type" evidence="8">
    <location>
        <begin position="189"/>
        <end position="217"/>
    </location>
</feature>
<dbReference type="PROSITE" id="PS50157">
    <property type="entry name" value="ZINC_FINGER_C2H2_2"/>
    <property type="match status" value="5"/>
</dbReference>
<evidence type="ECO:0000256" key="7">
    <source>
        <dbReference type="SAM" id="MobiDB-lite"/>
    </source>
</evidence>
<sequence length="587" mass="66762">MPSVYSGLDPVFTVALTQCVCGCVTEEEVPEGRCKIVSEELGRSLYWCPICYRVYSCHYSLNSHVTHVHNTSGVQGKLYSLQLKDAVAKRKLVHEDGVEVTRYRCLACGCLYSSHLAITAHLRMSSETMGLTCRTKCRDGVKIRGKTGEALFSPPDSAHLCTICGKSVTTARSLVHHYQNVHTVQPKNIACPLCPAMFSDPEYLRTHKRRIHGPRRKFYICDTCGKGYMSMTGLKQHVDMAHQGLVKHPCPVCHKMFYPRFLKYHLRIHESNRQRYYCTKCEQSFSSSYNLSVHERIHFGIKPYRCTMCDAAFAQKSSLNVHVRKHGMEIQQPRKVDMDESATPASFTETPQRRKISMDEASTAGSFTETPQRRKVDMDDASTAGNFTEIQQRRKVDMDNAATAGSFPDMQQRRKVDMDNAATAGSFPDMQQRRKVDMDNAATAGSFPDMQQRRKQDMEDAYTAVNFAAEMKQRRKIDMEHASTAGRFTAEMQHRRKFDMEDAYSAGHFTAEMQQRRKIDMDHASSSTAGSFSTDIQQRRKMDMEDAYSAGHFTAEMHQRRKMDMDHASTPGSFTAWTTRGNYPDTL</sequence>
<keyword evidence="3" id="KW-0677">Repeat</keyword>
<evidence type="ECO:0000313" key="10">
    <source>
        <dbReference type="Proteomes" id="UP001374579"/>
    </source>
</evidence>
<dbReference type="Pfam" id="PF00096">
    <property type="entry name" value="zf-C2H2"/>
    <property type="match status" value="4"/>
</dbReference>
<dbReference type="EMBL" id="JBAMIC010000007">
    <property type="protein sequence ID" value="KAK7106761.1"/>
    <property type="molecule type" value="Genomic_DNA"/>
</dbReference>
<reference evidence="9 10" key="1">
    <citation type="submission" date="2024-02" db="EMBL/GenBank/DDBJ databases">
        <title>Chromosome-scale genome assembly of the rough periwinkle Littorina saxatilis.</title>
        <authorList>
            <person name="De Jode A."/>
            <person name="Faria R."/>
            <person name="Formenti G."/>
            <person name="Sims Y."/>
            <person name="Smith T.P."/>
            <person name="Tracey A."/>
            <person name="Wood J.M.D."/>
            <person name="Zagrodzka Z.B."/>
            <person name="Johannesson K."/>
            <person name="Butlin R.K."/>
            <person name="Leder E.H."/>
        </authorList>
    </citation>
    <scope>NUCLEOTIDE SEQUENCE [LARGE SCALE GENOMIC DNA]</scope>
    <source>
        <strain evidence="9">Snail1</strain>
        <tissue evidence="9">Muscle</tissue>
    </source>
</reference>
<feature type="region of interest" description="Disordered" evidence="7">
    <location>
        <begin position="335"/>
        <end position="376"/>
    </location>
</feature>
<evidence type="ECO:0000256" key="6">
    <source>
        <dbReference type="PROSITE-ProRule" id="PRU00042"/>
    </source>
</evidence>
<evidence type="ECO:0000256" key="1">
    <source>
        <dbReference type="ARBA" id="ARBA00006991"/>
    </source>
</evidence>
<dbReference type="PANTHER" id="PTHR24384:SF218">
    <property type="entry name" value="ZINC FINGER PROTEIN 502"/>
    <property type="match status" value="1"/>
</dbReference>
<name>A0AAN9BKG6_9CAEN</name>
<dbReference type="InterPro" id="IPR050752">
    <property type="entry name" value="C2H2-ZF_domain"/>
</dbReference>
<evidence type="ECO:0000313" key="9">
    <source>
        <dbReference type="EMBL" id="KAK7106761.1"/>
    </source>
</evidence>
<comment type="caution">
    <text evidence="9">The sequence shown here is derived from an EMBL/GenBank/DDBJ whole genome shotgun (WGS) entry which is preliminary data.</text>
</comment>
<dbReference type="GO" id="GO:0008270">
    <property type="term" value="F:zinc ion binding"/>
    <property type="evidence" value="ECO:0007669"/>
    <property type="project" value="UniProtKB-KW"/>
</dbReference>
<accession>A0AAN9BKG6</accession>
<dbReference type="FunFam" id="3.30.160.60:FF:000702">
    <property type="entry name" value="Transcription factor E4F1 isoform 1"/>
    <property type="match status" value="1"/>
</dbReference>
<feature type="domain" description="C2H2-type" evidence="8">
    <location>
        <begin position="276"/>
        <end position="303"/>
    </location>
</feature>
<dbReference type="Gene3D" id="3.30.160.60">
    <property type="entry name" value="Classic Zinc Finger"/>
    <property type="match status" value="4"/>
</dbReference>
<evidence type="ECO:0000256" key="4">
    <source>
        <dbReference type="ARBA" id="ARBA00022771"/>
    </source>
</evidence>
<gene>
    <name evidence="9" type="ORF">V1264_017981</name>
</gene>
<dbReference type="GO" id="GO:0005634">
    <property type="term" value="C:nucleus"/>
    <property type="evidence" value="ECO:0007669"/>
    <property type="project" value="UniProtKB-SubCell"/>
</dbReference>
<proteinExistence type="inferred from homology"/>
<dbReference type="GO" id="GO:0000978">
    <property type="term" value="F:RNA polymerase II cis-regulatory region sequence-specific DNA binding"/>
    <property type="evidence" value="ECO:0007669"/>
    <property type="project" value="TreeGrafter"/>
</dbReference>
<feature type="domain" description="C2H2-type" evidence="8">
    <location>
        <begin position="304"/>
        <end position="331"/>
    </location>
</feature>
<dbReference type="PANTHER" id="PTHR24384">
    <property type="entry name" value="FINGER PUTATIVE TRANSCRIPTION FACTOR FAMILY-RELATED"/>
    <property type="match status" value="1"/>
</dbReference>
<dbReference type="SUPFAM" id="SSF57667">
    <property type="entry name" value="beta-beta-alpha zinc fingers"/>
    <property type="match status" value="3"/>
</dbReference>
<protein>
    <recommendedName>
        <fullName evidence="8">C2H2-type domain-containing protein</fullName>
    </recommendedName>
</protein>
<dbReference type="Proteomes" id="UP001374579">
    <property type="component" value="Unassembled WGS sequence"/>
</dbReference>
<feature type="domain" description="C2H2-type" evidence="8">
    <location>
        <begin position="219"/>
        <end position="247"/>
    </location>
</feature>
<organism evidence="9 10">
    <name type="scientific">Littorina saxatilis</name>
    <dbReference type="NCBI Taxonomy" id="31220"/>
    <lineage>
        <taxon>Eukaryota</taxon>
        <taxon>Metazoa</taxon>
        <taxon>Spiralia</taxon>
        <taxon>Lophotrochozoa</taxon>
        <taxon>Mollusca</taxon>
        <taxon>Gastropoda</taxon>
        <taxon>Caenogastropoda</taxon>
        <taxon>Littorinimorpha</taxon>
        <taxon>Littorinoidea</taxon>
        <taxon>Littorinidae</taxon>
        <taxon>Littorina</taxon>
    </lineage>
</organism>
<comment type="similarity">
    <text evidence="1">Belongs to the krueppel C2H2-type zinc-finger protein family.</text>
</comment>
<evidence type="ECO:0000256" key="2">
    <source>
        <dbReference type="ARBA" id="ARBA00022723"/>
    </source>
</evidence>
<evidence type="ECO:0000256" key="3">
    <source>
        <dbReference type="ARBA" id="ARBA00022737"/>
    </source>
</evidence>
<dbReference type="SMART" id="SM00355">
    <property type="entry name" value="ZnF_C2H2"/>
    <property type="match status" value="8"/>
</dbReference>
<dbReference type="AlphaFoldDB" id="A0AAN9BKG6"/>
<dbReference type="PROSITE" id="PS00028">
    <property type="entry name" value="ZINC_FINGER_C2H2_1"/>
    <property type="match status" value="6"/>
</dbReference>